<keyword evidence="2" id="KW-0472">Membrane</keyword>
<dbReference type="Proteomes" id="UP000196053">
    <property type="component" value="Chromosome I"/>
</dbReference>
<proteinExistence type="predicted"/>
<feature type="transmembrane region" description="Helical" evidence="2">
    <location>
        <begin position="145"/>
        <end position="171"/>
    </location>
</feature>
<dbReference type="AlphaFoldDB" id="A0A0K8J2I8"/>
<keyword evidence="2" id="KW-0812">Transmembrane</keyword>
<feature type="coiled-coil region" evidence="1">
    <location>
        <begin position="245"/>
        <end position="313"/>
    </location>
</feature>
<evidence type="ECO:0000256" key="1">
    <source>
        <dbReference type="SAM" id="Coils"/>
    </source>
</evidence>
<sequence length="366" mass="42845">MDEGNLLSGGLDKLKEIRESLLKLRTCHEKYDKLVLEEDKIEKNIYSLEKELSEKVQATTKKRKVEIEEAYDKQLEKTRSRIKRIKEKRDRRKNKKVSERIGEETASLREENHRLKLEGKTLFKQKQVPSFCNTRLYYALYYPRYFVDYIIILASLLITLLVIPCGVYFYILPEEKSLYLIIIYIITVIIFGGLYLLLGNKTKDKYGDVIRQVQAKRHEIIKNNRKIKVIKRKVIKDRDESAYGLEDLDKELSKLNKEIADIAEQKKEALLTFENTTYQVIAAEISRQYDEKISSLKEDYNKISEEIRETDEIIKALTLKIASEYEPFIGKDLMTLDRLASLINIIEAGNASNISEAIQFHRNNMG</sequence>
<reference evidence="4" key="1">
    <citation type="submission" date="2015-09" db="EMBL/GenBank/DDBJ databases">
        <authorList>
            <person name="Wibberg D."/>
        </authorList>
    </citation>
    <scope>NUCLEOTIDE SEQUENCE [LARGE SCALE GENOMIC DNA]</scope>
    <source>
        <strain evidence="4">SD1D</strain>
    </source>
</reference>
<keyword evidence="2" id="KW-1133">Transmembrane helix</keyword>
<evidence type="ECO:0000313" key="4">
    <source>
        <dbReference type="Proteomes" id="UP000196053"/>
    </source>
</evidence>
<name>A0A0K8J2I8_9FIRM</name>
<evidence type="ECO:0000256" key="2">
    <source>
        <dbReference type="SAM" id="Phobius"/>
    </source>
</evidence>
<feature type="coiled-coil region" evidence="1">
    <location>
        <begin position="31"/>
        <end position="95"/>
    </location>
</feature>
<dbReference type="RefSeq" id="WP_058257119.1">
    <property type="nucleotide sequence ID" value="NZ_LN879430.1"/>
</dbReference>
<gene>
    <name evidence="3" type="ORF">SD1D_0103</name>
</gene>
<protein>
    <submittedName>
        <fullName evidence="3">Uncharacterized protein</fullName>
    </submittedName>
</protein>
<accession>A0A0K8J2I8</accession>
<dbReference type="KEGG" id="hsd:SD1D_0103"/>
<feature type="transmembrane region" description="Helical" evidence="2">
    <location>
        <begin position="177"/>
        <end position="198"/>
    </location>
</feature>
<dbReference type="EMBL" id="LN879430">
    <property type="protein sequence ID" value="CUH91665.1"/>
    <property type="molecule type" value="Genomic_DNA"/>
</dbReference>
<keyword evidence="4" id="KW-1185">Reference proteome</keyword>
<dbReference type="OrthoDB" id="1935355at2"/>
<organism evidence="3 4">
    <name type="scientific">Herbinix luporum</name>
    <dbReference type="NCBI Taxonomy" id="1679721"/>
    <lineage>
        <taxon>Bacteria</taxon>
        <taxon>Bacillati</taxon>
        <taxon>Bacillota</taxon>
        <taxon>Clostridia</taxon>
        <taxon>Lachnospirales</taxon>
        <taxon>Lachnospiraceae</taxon>
        <taxon>Herbinix</taxon>
    </lineage>
</organism>
<keyword evidence="1" id="KW-0175">Coiled coil</keyword>
<evidence type="ECO:0000313" key="3">
    <source>
        <dbReference type="EMBL" id="CUH91665.1"/>
    </source>
</evidence>